<dbReference type="AlphaFoldDB" id="A0AAD9P9K6"/>
<keyword evidence="5" id="KW-0813">Transport</keyword>
<evidence type="ECO:0000256" key="9">
    <source>
        <dbReference type="ARBA" id="ARBA00022982"/>
    </source>
</evidence>
<evidence type="ECO:0000256" key="5">
    <source>
        <dbReference type="ARBA" id="ARBA00022448"/>
    </source>
</evidence>
<comment type="subcellular location">
    <subcellularLocation>
        <location evidence="2">Mitochondrion inner membrane</location>
        <topology evidence="2">Single-pass membrane protein</topology>
        <orientation evidence="2">Matrix side</orientation>
    </subcellularLocation>
</comment>
<keyword evidence="7" id="KW-0812">Transmembrane</keyword>
<evidence type="ECO:0000313" key="15">
    <source>
        <dbReference type="EMBL" id="KAK2190502.1"/>
    </source>
</evidence>
<evidence type="ECO:0000256" key="12">
    <source>
        <dbReference type="ARBA" id="ARBA00023136"/>
    </source>
</evidence>
<keyword evidence="6" id="KW-0679">Respiratory chain</keyword>
<accession>A0AAD9P9K6</accession>
<dbReference type="Proteomes" id="UP001209878">
    <property type="component" value="Unassembled WGS sequence"/>
</dbReference>
<dbReference type="GO" id="GO:0032981">
    <property type="term" value="P:mitochondrial respiratory chain complex I assembly"/>
    <property type="evidence" value="ECO:0007669"/>
    <property type="project" value="TreeGrafter"/>
</dbReference>
<evidence type="ECO:0000256" key="8">
    <source>
        <dbReference type="ARBA" id="ARBA00022792"/>
    </source>
</evidence>
<evidence type="ECO:0000256" key="14">
    <source>
        <dbReference type="ARBA" id="ARBA00032688"/>
    </source>
</evidence>
<evidence type="ECO:0000313" key="16">
    <source>
        <dbReference type="Proteomes" id="UP001209878"/>
    </source>
</evidence>
<comment type="function">
    <text evidence="1">Accessory subunit of the mitochondrial membrane respiratory chain NADH dehydrogenase (Complex I), that is believed not to be involved in catalysis. Complex I functions in the transfer of electrons from NADH to the respiratory chain. The immediate electron acceptor for the enzyme is believed to be ubiquinone.</text>
</comment>
<keyword evidence="16" id="KW-1185">Reference proteome</keyword>
<proteinExistence type="inferred from homology"/>
<evidence type="ECO:0000256" key="1">
    <source>
        <dbReference type="ARBA" id="ARBA00003195"/>
    </source>
</evidence>
<dbReference type="EMBL" id="JAODUO010000078">
    <property type="protein sequence ID" value="KAK2190502.1"/>
    <property type="molecule type" value="Genomic_DNA"/>
</dbReference>
<evidence type="ECO:0000256" key="3">
    <source>
        <dbReference type="ARBA" id="ARBA00005667"/>
    </source>
</evidence>
<evidence type="ECO:0000256" key="4">
    <source>
        <dbReference type="ARBA" id="ARBA00018680"/>
    </source>
</evidence>
<dbReference type="InterPro" id="IPR012576">
    <property type="entry name" value="NDUFB3"/>
</dbReference>
<keyword evidence="10" id="KW-1133">Transmembrane helix</keyword>
<evidence type="ECO:0000256" key="6">
    <source>
        <dbReference type="ARBA" id="ARBA00022660"/>
    </source>
</evidence>
<keyword evidence="9" id="KW-0249">Electron transport</keyword>
<dbReference type="PANTHER" id="PTHR15082">
    <property type="entry name" value="NADH-UBIQUINONE OXIDOREDUCTASE B12 SUBUNIT"/>
    <property type="match status" value="1"/>
</dbReference>
<evidence type="ECO:0000256" key="13">
    <source>
        <dbReference type="ARBA" id="ARBA00030217"/>
    </source>
</evidence>
<gene>
    <name evidence="15" type="ORF">NP493_78g07003</name>
</gene>
<comment type="caution">
    <text evidence="15">The sequence shown here is derived from an EMBL/GenBank/DDBJ whole genome shotgun (WGS) entry which is preliminary data.</text>
</comment>
<keyword evidence="11" id="KW-0496">Mitochondrion</keyword>
<dbReference type="GO" id="GO:0005743">
    <property type="term" value="C:mitochondrial inner membrane"/>
    <property type="evidence" value="ECO:0007669"/>
    <property type="project" value="UniProtKB-SubCell"/>
</dbReference>
<keyword evidence="8" id="KW-0999">Mitochondrion inner membrane</keyword>
<name>A0AAD9P9K6_RIDPI</name>
<comment type="similarity">
    <text evidence="3">Belongs to the complex I NDUFB3 subunit family.</text>
</comment>
<evidence type="ECO:0000256" key="2">
    <source>
        <dbReference type="ARBA" id="ARBA00004298"/>
    </source>
</evidence>
<dbReference type="GO" id="GO:0022900">
    <property type="term" value="P:electron transport chain"/>
    <property type="evidence" value="ECO:0007669"/>
    <property type="project" value="InterPro"/>
</dbReference>
<sequence length="95" mass="10718">MSWEGGKWQIPDWRQSKIDGIKDLEWTQKALAEKGLKDPWLRNETWRYKGYTGMGRGAIKTVTRGMPIALVAMAITIAADKFLGLGPAKHDEGHH</sequence>
<dbReference type="PANTHER" id="PTHR15082:SF2">
    <property type="entry name" value="NADH DEHYDROGENASE [UBIQUINONE] 1 BETA SUBCOMPLEX SUBUNIT 3"/>
    <property type="match status" value="1"/>
</dbReference>
<dbReference type="Pfam" id="PF08122">
    <property type="entry name" value="NDUF_B12"/>
    <property type="match status" value="1"/>
</dbReference>
<evidence type="ECO:0000256" key="7">
    <source>
        <dbReference type="ARBA" id="ARBA00022692"/>
    </source>
</evidence>
<keyword evidence="12" id="KW-0472">Membrane</keyword>
<organism evidence="15 16">
    <name type="scientific">Ridgeia piscesae</name>
    <name type="common">Tubeworm</name>
    <dbReference type="NCBI Taxonomy" id="27915"/>
    <lineage>
        <taxon>Eukaryota</taxon>
        <taxon>Metazoa</taxon>
        <taxon>Spiralia</taxon>
        <taxon>Lophotrochozoa</taxon>
        <taxon>Annelida</taxon>
        <taxon>Polychaeta</taxon>
        <taxon>Sedentaria</taxon>
        <taxon>Canalipalpata</taxon>
        <taxon>Sabellida</taxon>
        <taxon>Siboglinidae</taxon>
        <taxon>Ridgeia</taxon>
    </lineage>
</organism>
<reference evidence="15" key="1">
    <citation type="journal article" date="2023" name="Mol. Biol. Evol.">
        <title>Third-Generation Sequencing Reveals the Adaptive Role of the Epigenome in Three Deep-Sea Polychaetes.</title>
        <authorList>
            <person name="Perez M."/>
            <person name="Aroh O."/>
            <person name="Sun Y."/>
            <person name="Lan Y."/>
            <person name="Juniper S.K."/>
            <person name="Young C.R."/>
            <person name="Angers B."/>
            <person name="Qian P.Y."/>
        </authorList>
    </citation>
    <scope>NUCLEOTIDE SEQUENCE</scope>
    <source>
        <strain evidence="15">R07B-5</strain>
    </source>
</reference>
<protein>
    <recommendedName>
        <fullName evidence="4">NADH dehydrogenase [ubiquinone] 1 beta subcomplex subunit 3</fullName>
    </recommendedName>
    <alternativeName>
        <fullName evidence="13">Complex I-B12</fullName>
    </alternativeName>
    <alternativeName>
        <fullName evidence="14">NADH-ubiquinone oxidoreductase B12 subunit</fullName>
    </alternativeName>
</protein>
<evidence type="ECO:0000256" key="10">
    <source>
        <dbReference type="ARBA" id="ARBA00022989"/>
    </source>
</evidence>
<evidence type="ECO:0000256" key="11">
    <source>
        <dbReference type="ARBA" id="ARBA00023128"/>
    </source>
</evidence>